<dbReference type="AlphaFoldDB" id="A0A1J7GNE2"/>
<keyword evidence="3" id="KW-0249">Electron transport</keyword>
<feature type="signal peptide" evidence="7">
    <location>
        <begin position="1"/>
        <end position="20"/>
    </location>
</feature>
<evidence type="ECO:0000259" key="8">
    <source>
        <dbReference type="PROSITE" id="PS51485"/>
    </source>
</evidence>
<dbReference type="Gramene" id="OIW01966">
    <property type="protein sequence ID" value="OIW01966"/>
    <property type="gene ID" value="TanjilG_11540"/>
</dbReference>
<feature type="domain" description="Phytocyanin" evidence="8">
    <location>
        <begin position="56"/>
        <end position="159"/>
    </location>
</feature>
<keyword evidence="5" id="KW-0325">Glycoprotein</keyword>
<evidence type="ECO:0000256" key="3">
    <source>
        <dbReference type="ARBA" id="ARBA00022982"/>
    </source>
</evidence>
<reference evidence="9 10" key="1">
    <citation type="journal article" date="2017" name="Plant Biotechnol. J.">
        <title>A comprehensive draft genome sequence for lupin (Lupinus angustifolius), an emerging health food: insights into plant-microbe interactions and legume evolution.</title>
        <authorList>
            <person name="Hane J.K."/>
            <person name="Ming Y."/>
            <person name="Kamphuis L.G."/>
            <person name="Nelson M.N."/>
            <person name="Garg G."/>
            <person name="Atkins C.A."/>
            <person name="Bayer P.E."/>
            <person name="Bravo A."/>
            <person name="Bringans S."/>
            <person name="Cannon S."/>
            <person name="Edwards D."/>
            <person name="Foley R."/>
            <person name="Gao L.L."/>
            <person name="Harrison M.J."/>
            <person name="Huang W."/>
            <person name="Hurgobin B."/>
            <person name="Li S."/>
            <person name="Liu C.W."/>
            <person name="McGrath A."/>
            <person name="Morahan G."/>
            <person name="Murray J."/>
            <person name="Weller J."/>
            <person name="Jian J."/>
            <person name="Singh K.B."/>
        </authorList>
    </citation>
    <scope>NUCLEOTIDE SEQUENCE [LARGE SCALE GENOMIC DNA]</scope>
    <source>
        <strain evidence="10">cv. Tanjil</strain>
        <tissue evidence="9">Whole plant</tissue>
    </source>
</reference>
<dbReference type="InterPro" id="IPR028871">
    <property type="entry name" value="BlueCu_1_BS"/>
</dbReference>
<proteinExistence type="predicted"/>
<dbReference type="InterPro" id="IPR003245">
    <property type="entry name" value="Phytocyanin_dom"/>
</dbReference>
<accession>A0A1J7GNE2</accession>
<dbReference type="Proteomes" id="UP000188354">
    <property type="component" value="Chromosome LG11"/>
</dbReference>
<evidence type="ECO:0000256" key="6">
    <source>
        <dbReference type="SAM" id="Phobius"/>
    </source>
</evidence>
<dbReference type="CDD" id="cd13920">
    <property type="entry name" value="Stellacyanin"/>
    <property type="match status" value="1"/>
</dbReference>
<evidence type="ECO:0000256" key="4">
    <source>
        <dbReference type="ARBA" id="ARBA00023008"/>
    </source>
</evidence>
<dbReference type="PROSITE" id="PS00196">
    <property type="entry name" value="COPPER_BLUE"/>
    <property type="match status" value="1"/>
</dbReference>
<evidence type="ECO:0000256" key="1">
    <source>
        <dbReference type="ARBA" id="ARBA00022448"/>
    </source>
</evidence>
<dbReference type="OMA" id="HALIMFM"/>
<dbReference type="GO" id="GO:0046872">
    <property type="term" value="F:metal ion binding"/>
    <property type="evidence" value="ECO:0007669"/>
    <property type="project" value="UniProtKB-KW"/>
</dbReference>
<dbReference type="InterPro" id="IPR008972">
    <property type="entry name" value="Cupredoxin"/>
</dbReference>
<evidence type="ECO:0000256" key="7">
    <source>
        <dbReference type="SAM" id="SignalP"/>
    </source>
</evidence>
<keyword evidence="2" id="KW-0479">Metal-binding</keyword>
<keyword evidence="6" id="KW-0812">Transmembrane</keyword>
<evidence type="ECO:0000256" key="2">
    <source>
        <dbReference type="ARBA" id="ARBA00022723"/>
    </source>
</evidence>
<protein>
    <recommendedName>
        <fullName evidence="8">Phytocyanin domain-containing protein</fullName>
    </recommendedName>
</protein>
<keyword evidence="6" id="KW-1133">Transmembrane helix</keyword>
<dbReference type="SUPFAM" id="SSF49503">
    <property type="entry name" value="Cupredoxins"/>
    <property type="match status" value="1"/>
</dbReference>
<dbReference type="Pfam" id="PF02298">
    <property type="entry name" value="Cu_bind_like"/>
    <property type="match status" value="1"/>
</dbReference>
<dbReference type="STRING" id="3871.A0A1J7GNE2"/>
<evidence type="ECO:0000313" key="10">
    <source>
        <dbReference type="Proteomes" id="UP000188354"/>
    </source>
</evidence>
<dbReference type="GO" id="GO:0005886">
    <property type="term" value="C:plasma membrane"/>
    <property type="evidence" value="ECO:0007669"/>
    <property type="project" value="TreeGrafter"/>
</dbReference>
<dbReference type="InterPro" id="IPR039391">
    <property type="entry name" value="Phytocyanin-like"/>
</dbReference>
<name>A0A1J7GNE2_LUPAN</name>
<evidence type="ECO:0000256" key="5">
    <source>
        <dbReference type="ARBA" id="ARBA00023180"/>
    </source>
</evidence>
<dbReference type="EMBL" id="CM007371">
    <property type="protein sequence ID" value="OIW01966.1"/>
    <property type="molecule type" value="Genomic_DNA"/>
</dbReference>
<keyword evidence="10" id="KW-1185">Reference proteome</keyword>
<keyword evidence="6" id="KW-0472">Membrane</keyword>
<dbReference type="Gene3D" id="2.60.40.420">
    <property type="entry name" value="Cupredoxins - blue copper proteins"/>
    <property type="match status" value="1"/>
</dbReference>
<evidence type="ECO:0000313" key="9">
    <source>
        <dbReference type="EMBL" id="OIW01966.1"/>
    </source>
</evidence>
<gene>
    <name evidence="9" type="ORF">TanjilG_11540</name>
</gene>
<sequence>MNIFVVVFLAMVTLFHGSVARTIDVATPAPEPMSATPPLSLIPESAPTSAPSNGSVTYTVGDNIGWTIPNDGASAYVTWASSKNFKVGDILVFNYEKNAHNVEEVTKEKYDSCNSVSPLSIYSNTPQRVTINKSGPHYFICGVPGHCSAGQKLAINVTTITATATATFPSSNATLPSTSTTLSFSPPQNHGAASLGLFGIMLYIVVAFFY</sequence>
<dbReference type="PANTHER" id="PTHR33021:SF496">
    <property type="entry name" value="OS08G0482700 PROTEIN"/>
    <property type="match status" value="1"/>
</dbReference>
<keyword evidence="7" id="KW-0732">Signal</keyword>
<dbReference type="PROSITE" id="PS51485">
    <property type="entry name" value="PHYTOCYANIN"/>
    <property type="match status" value="1"/>
</dbReference>
<dbReference type="GO" id="GO:0009055">
    <property type="term" value="F:electron transfer activity"/>
    <property type="evidence" value="ECO:0007669"/>
    <property type="project" value="InterPro"/>
</dbReference>
<keyword evidence="4" id="KW-0186">Copper</keyword>
<feature type="chain" id="PRO_5012678892" description="Phytocyanin domain-containing protein" evidence="7">
    <location>
        <begin position="21"/>
        <end position="210"/>
    </location>
</feature>
<dbReference type="FunFam" id="2.60.40.420:FF:000003">
    <property type="entry name" value="Blue copper"/>
    <property type="match status" value="1"/>
</dbReference>
<keyword evidence="1" id="KW-0813">Transport</keyword>
<organism evidence="9 10">
    <name type="scientific">Lupinus angustifolius</name>
    <name type="common">Narrow-leaved blue lupine</name>
    <dbReference type="NCBI Taxonomy" id="3871"/>
    <lineage>
        <taxon>Eukaryota</taxon>
        <taxon>Viridiplantae</taxon>
        <taxon>Streptophyta</taxon>
        <taxon>Embryophyta</taxon>
        <taxon>Tracheophyta</taxon>
        <taxon>Spermatophyta</taxon>
        <taxon>Magnoliopsida</taxon>
        <taxon>eudicotyledons</taxon>
        <taxon>Gunneridae</taxon>
        <taxon>Pentapetalae</taxon>
        <taxon>rosids</taxon>
        <taxon>fabids</taxon>
        <taxon>Fabales</taxon>
        <taxon>Fabaceae</taxon>
        <taxon>Papilionoideae</taxon>
        <taxon>50 kb inversion clade</taxon>
        <taxon>genistoids sensu lato</taxon>
        <taxon>core genistoids</taxon>
        <taxon>Genisteae</taxon>
        <taxon>Lupinus</taxon>
    </lineage>
</organism>
<dbReference type="PANTHER" id="PTHR33021">
    <property type="entry name" value="BLUE COPPER PROTEIN"/>
    <property type="match status" value="1"/>
</dbReference>
<feature type="transmembrane region" description="Helical" evidence="6">
    <location>
        <begin position="191"/>
        <end position="209"/>
    </location>
</feature>